<gene>
    <name evidence="1" type="ORF">PYCCODRAFT_99132</name>
</gene>
<name>A0A1Y2ITI6_TRAC3</name>
<accession>A0A1Y2ITI6</accession>
<reference evidence="1 2" key="1">
    <citation type="journal article" date="2015" name="Biotechnol. Biofuels">
        <title>Enhanced degradation of softwood versus hardwood by the white-rot fungus Pycnoporus coccineus.</title>
        <authorList>
            <person name="Couturier M."/>
            <person name="Navarro D."/>
            <person name="Chevret D."/>
            <person name="Henrissat B."/>
            <person name="Piumi F."/>
            <person name="Ruiz-Duenas F.J."/>
            <person name="Martinez A.T."/>
            <person name="Grigoriev I.V."/>
            <person name="Riley R."/>
            <person name="Lipzen A."/>
            <person name="Berrin J.G."/>
            <person name="Master E.R."/>
            <person name="Rosso M.N."/>
        </authorList>
    </citation>
    <scope>NUCLEOTIDE SEQUENCE [LARGE SCALE GENOMIC DNA]</scope>
    <source>
        <strain evidence="1 2">BRFM310</strain>
    </source>
</reference>
<proteinExistence type="predicted"/>
<sequence length="182" mass="21077">MSPTSPTVLCPVPSISTLSTTKECRLNISRWRSSSKSQSHGVFIVKPFKRRFRWLVKCPSADDLRRLYAMVKSAVDAVAVLTWKATVAMMRHQILTLSMDGRSEIVTVLEHHAPTYEIHHLIRLSPGLLPPRLAQERMHWQADVVYNEVEDRWVGVRRWRILSERTCLRCMCSHDKNMYGFS</sequence>
<dbReference type="Proteomes" id="UP000193067">
    <property type="component" value="Unassembled WGS sequence"/>
</dbReference>
<dbReference type="EMBL" id="KZ084096">
    <property type="protein sequence ID" value="OSD04465.1"/>
    <property type="molecule type" value="Genomic_DNA"/>
</dbReference>
<evidence type="ECO:0000313" key="2">
    <source>
        <dbReference type="Proteomes" id="UP000193067"/>
    </source>
</evidence>
<organism evidence="1 2">
    <name type="scientific">Trametes coccinea (strain BRFM310)</name>
    <name type="common">Pycnoporus coccineus</name>
    <dbReference type="NCBI Taxonomy" id="1353009"/>
    <lineage>
        <taxon>Eukaryota</taxon>
        <taxon>Fungi</taxon>
        <taxon>Dikarya</taxon>
        <taxon>Basidiomycota</taxon>
        <taxon>Agaricomycotina</taxon>
        <taxon>Agaricomycetes</taxon>
        <taxon>Polyporales</taxon>
        <taxon>Polyporaceae</taxon>
        <taxon>Trametes</taxon>
    </lineage>
</organism>
<protein>
    <submittedName>
        <fullName evidence="1">Uncharacterized protein</fullName>
    </submittedName>
</protein>
<evidence type="ECO:0000313" key="1">
    <source>
        <dbReference type="EMBL" id="OSD04465.1"/>
    </source>
</evidence>
<keyword evidence="2" id="KW-1185">Reference proteome</keyword>
<dbReference type="AlphaFoldDB" id="A0A1Y2ITI6"/>